<proteinExistence type="inferred from homology"/>
<evidence type="ECO:0000256" key="5">
    <source>
        <dbReference type="SAM" id="Phobius"/>
    </source>
</evidence>
<keyword evidence="4" id="KW-0443">Lipid metabolism</keyword>
<dbReference type="PANTHER" id="PTHR22754:SF32">
    <property type="entry name" value="DISCO-INTERACTING PROTEIN 2"/>
    <property type="match status" value="1"/>
</dbReference>
<dbReference type="InterPro" id="IPR025110">
    <property type="entry name" value="AMP-bd_C"/>
</dbReference>
<dbReference type="EMBL" id="BONX01000002">
    <property type="protein sequence ID" value="GIG93814.1"/>
    <property type="molecule type" value="Genomic_DNA"/>
</dbReference>
<reference evidence="8 9" key="1">
    <citation type="submission" date="2021-01" db="EMBL/GenBank/DDBJ databases">
        <title>Whole genome shotgun sequence of Plantactinospora mayteni NBRC 109088.</title>
        <authorList>
            <person name="Komaki H."/>
            <person name="Tamura T."/>
        </authorList>
    </citation>
    <scope>NUCLEOTIDE SEQUENCE [LARGE SCALE GENOMIC DNA]</scope>
    <source>
        <strain evidence="8 9">NBRC 109088</strain>
    </source>
</reference>
<dbReference type="RefSeq" id="WP_203855468.1">
    <property type="nucleotide sequence ID" value="NZ_BAAAZQ010000003.1"/>
</dbReference>
<keyword evidence="3" id="KW-0276">Fatty acid metabolism</keyword>
<dbReference type="InterPro" id="IPR045851">
    <property type="entry name" value="AMP-bd_C_sf"/>
</dbReference>
<feature type="domain" description="AMP-binding enzyme C-terminal" evidence="7">
    <location>
        <begin position="474"/>
        <end position="585"/>
    </location>
</feature>
<keyword evidence="5" id="KW-0472">Membrane</keyword>
<dbReference type="InterPro" id="IPR040097">
    <property type="entry name" value="FAAL/FAAC"/>
</dbReference>
<evidence type="ECO:0000313" key="8">
    <source>
        <dbReference type="EMBL" id="GIG93814.1"/>
    </source>
</evidence>
<organism evidence="8 9">
    <name type="scientific">Plantactinospora mayteni</name>
    <dbReference type="NCBI Taxonomy" id="566021"/>
    <lineage>
        <taxon>Bacteria</taxon>
        <taxon>Bacillati</taxon>
        <taxon>Actinomycetota</taxon>
        <taxon>Actinomycetes</taxon>
        <taxon>Micromonosporales</taxon>
        <taxon>Micromonosporaceae</taxon>
        <taxon>Plantactinospora</taxon>
    </lineage>
</organism>
<evidence type="ECO:0000313" key="9">
    <source>
        <dbReference type="Proteomes" id="UP000621500"/>
    </source>
</evidence>
<accession>A0ABQ4EGM7</accession>
<dbReference type="PANTHER" id="PTHR22754">
    <property type="entry name" value="DISCO-INTERACTING PROTEIN 2 DIP2 -RELATED"/>
    <property type="match status" value="1"/>
</dbReference>
<dbReference type="SUPFAM" id="SSF56801">
    <property type="entry name" value="Acetyl-CoA synthetase-like"/>
    <property type="match status" value="1"/>
</dbReference>
<evidence type="ECO:0000256" key="4">
    <source>
        <dbReference type="ARBA" id="ARBA00023098"/>
    </source>
</evidence>
<dbReference type="InterPro" id="IPR020845">
    <property type="entry name" value="AMP-binding_CS"/>
</dbReference>
<dbReference type="InterPro" id="IPR042099">
    <property type="entry name" value="ANL_N_sf"/>
</dbReference>
<dbReference type="CDD" id="cd05931">
    <property type="entry name" value="FAAL"/>
    <property type="match status" value="1"/>
</dbReference>
<feature type="domain" description="AMP-dependent synthetase/ligase" evidence="6">
    <location>
        <begin position="12"/>
        <end position="431"/>
    </location>
</feature>
<evidence type="ECO:0000256" key="2">
    <source>
        <dbReference type="ARBA" id="ARBA00022598"/>
    </source>
</evidence>
<keyword evidence="5" id="KW-1133">Transmembrane helix</keyword>
<dbReference type="Pfam" id="PF00501">
    <property type="entry name" value="AMP-binding"/>
    <property type="match status" value="1"/>
</dbReference>
<comment type="caution">
    <text evidence="8">The sequence shown here is derived from an EMBL/GenBank/DDBJ whole genome shotgun (WGS) entry which is preliminary data.</text>
</comment>
<gene>
    <name evidence="8" type="ORF">Pma05_03870</name>
</gene>
<evidence type="ECO:0000256" key="3">
    <source>
        <dbReference type="ARBA" id="ARBA00022832"/>
    </source>
</evidence>
<comment type="similarity">
    <text evidence="1">Belongs to the ATP-dependent AMP-binding enzyme family.</text>
</comment>
<keyword evidence="9" id="KW-1185">Reference proteome</keyword>
<evidence type="ECO:0000259" key="6">
    <source>
        <dbReference type="Pfam" id="PF00501"/>
    </source>
</evidence>
<feature type="transmembrane region" description="Helical" evidence="5">
    <location>
        <begin position="65"/>
        <end position="86"/>
    </location>
</feature>
<keyword evidence="5" id="KW-0812">Transmembrane</keyword>
<dbReference type="Gene3D" id="3.40.50.12780">
    <property type="entry name" value="N-terminal domain of ligase-like"/>
    <property type="match status" value="1"/>
</dbReference>
<dbReference type="PROSITE" id="PS00455">
    <property type="entry name" value="AMP_BINDING"/>
    <property type="match status" value="1"/>
</dbReference>
<dbReference type="Gene3D" id="3.30.300.30">
    <property type="match status" value="1"/>
</dbReference>
<protein>
    <submittedName>
        <fullName evidence="8">Polyketide synthase</fullName>
    </submittedName>
</protein>
<dbReference type="Pfam" id="PF23024">
    <property type="entry name" value="AMP-dom_DIP2-like"/>
    <property type="match status" value="1"/>
</dbReference>
<keyword evidence="2" id="KW-0436">Ligase</keyword>
<evidence type="ECO:0000256" key="1">
    <source>
        <dbReference type="ARBA" id="ARBA00006432"/>
    </source>
</evidence>
<sequence length="613" mass="66127">MSKGSIVEAVRQNVVGSPERQAVVFCRGAGERFVETSLTYAELDRVARATAAWLGQRCRPGDRALLLYPTGLEFVAGFLGCLYAGVIPVPVPLPANYRHHADRTSAIARNADVAVVLTDPENLRAVDDWMLQEGLDHLAFAATDIGAPAVVTGTGDPTGPAQPTDTAGPAADGQWRPYPARPDDIAFLQYTSGSTSDPKGVMVTHGNVLHNIGSVHRTLGWTDQTRFCSWLPLYHDMGLIAMLIAPLLLGSTAVLIRPNDFLKRPHLWLEAIDRYGAEVACAPNFAYDLCARLLTDEQVAGLDLSRWRYACNGAEPVDPATLERFAARFAPAGFRYESFLPTYGLAEATLCVTGARPAGRPVTAHVDPVELARDVFAPLPDGTPAGLALVGSGRVNALDVRIIDPGTSTVLPDGRVGEVWIRGGSVTRGYWGDPEATRRAFGAVTADGDGGFLRTGDLGIFDDGELYVTGRIKEMMIVHGRNLYPHDVEREVREVAEAFAGLPCAVFAVPAPREEIVVVQELRTRSRDAAEIAGLAGAVKSTLSRILGVRVANVVFVRVGQVRRTTSGKIQRTMMRELFVSGVLDATYEDLDLEVRNRYRAERAALPVPAGRG</sequence>
<evidence type="ECO:0000259" key="7">
    <source>
        <dbReference type="Pfam" id="PF23024"/>
    </source>
</evidence>
<dbReference type="Proteomes" id="UP000621500">
    <property type="component" value="Unassembled WGS sequence"/>
</dbReference>
<dbReference type="InterPro" id="IPR000873">
    <property type="entry name" value="AMP-dep_synth/lig_dom"/>
</dbReference>
<name>A0ABQ4EGM7_9ACTN</name>